<gene>
    <name evidence="1" type="ORF">O9H85_18480</name>
</gene>
<comment type="caution">
    <text evidence="1">The sequence shown here is derived from an EMBL/GenBank/DDBJ whole genome shotgun (WGS) entry which is preliminary data.</text>
</comment>
<organism evidence="1 2">
    <name type="scientific">Paenibacillus gyeongsangnamensis</name>
    <dbReference type="NCBI Taxonomy" id="3388067"/>
    <lineage>
        <taxon>Bacteria</taxon>
        <taxon>Bacillati</taxon>
        <taxon>Bacillota</taxon>
        <taxon>Bacilli</taxon>
        <taxon>Bacillales</taxon>
        <taxon>Paenibacillaceae</taxon>
        <taxon>Paenibacillus</taxon>
    </lineage>
</organism>
<reference evidence="1 2" key="1">
    <citation type="submission" date="2022-12" db="EMBL/GenBank/DDBJ databases">
        <title>Draft genome sequence of Paenibacillus sp. dW9.</title>
        <authorList>
            <person name="Choi E.-W."/>
            <person name="Kim D.-U."/>
        </authorList>
    </citation>
    <scope>NUCLEOTIDE SEQUENCE [LARGE SCALE GENOMIC DNA]</scope>
    <source>
        <strain evidence="2">dW9</strain>
    </source>
</reference>
<accession>A0ABT4QC63</accession>
<proteinExistence type="predicted"/>
<dbReference type="EMBL" id="JAQAGZ010000011">
    <property type="protein sequence ID" value="MCZ8514371.1"/>
    <property type="molecule type" value="Genomic_DNA"/>
</dbReference>
<sequence>MHSIIPLEPNYVLRIRSEASGMSGEIIMLSAAGQAETHLFDAPLQESSEALVAWSRRALQAYREG</sequence>
<name>A0ABT4QC63_9BACL</name>
<dbReference type="Proteomes" id="UP001527882">
    <property type="component" value="Unassembled WGS sequence"/>
</dbReference>
<dbReference type="RefSeq" id="WP_269882885.1">
    <property type="nucleotide sequence ID" value="NZ_JAQAGZ010000011.1"/>
</dbReference>
<evidence type="ECO:0000313" key="2">
    <source>
        <dbReference type="Proteomes" id="UP001527882"/>
    </source>
</evidence>
<keyword evidence="2" id="KW-1185">Reference proteome</keyword>
<protein>
    <submittedName>
        <fullName evidence="1">Uncharacterized protein</fullName>
    </submittedName>
</protein>
<evidence type="ECO:0000313" key="1">
    <source>
        <dbReference type="EMBL" id="MCZ8514371.1"/>
    </source>
</evidence>